<evidence type="ECO:0000256" key="4">
    <source>
        <dbReference type="ARBA" id="ARBA00023125"/>
    </source>
</evidence>
<sequence length="314" mass="36105">MIGTFCLPTSRYHRTMILGTAKIRAAVGIKEPATNLRGSQPLPTFGGILDNVNIYPNVPGPWQVMDVYTPDYWASTHLYQDYRTQLYPQEHNPPNQAAYPIKEEQTYESCRFSINQIHFDNSIAADFTQQLNLFDTCQQGPYKSVANEAKVEEDSPALRALLTKPLAKKSANVQPVEDDFQQPGSAPADSFYPWMKTNGDQVGGKRTRQTYTRYQTLELEKEFHFNKYLTRRRRVEIAHSLHLTERQIKIWFQNRRMKAKKDSKMNAQEQNLTAQNFLAHYTETSMNDANRNVFDDVAKPLTQIRNLPGPPESP</sequence>
<dbReference type="SUPFAM" id="SSF46689">
    <property type="entry name" value="Homeodomain-like"/>
    <property type="match status" value="1"/>
</dbReference>
<dbReference type="PRINTS" id="PR00024">
    <property type="entry name" value="HOMEOBOX"/>
</dbReference>
<dbReference type="Gene3D" id="1.10.10.60">
    <property type="entry name" value="Homeodomain-like"/>
    <property type="match status" value="1"/>
</dbReference>
<evidence type="ECO:0000256" key="7">
    <source>
        <dbReference type="PROSITE-ProRule" id="PRU00108"/>
    </source>
</evidence>
<evidence type="ECO:0000256" key="6">
    <source>
        <dbReference type="ARBA" id="ARBA00023242"/>
    </source>
</evidence>
<feature type="DNA-binding region" description="Homeobox" evidence="7">
    <location>
        <begin position="204"/>
        <end position="263"/>
    </location>
</feature>
<reference evidence="12" key="1">
    <citation type="journal article" date="2020" name="J Insects Food Feed">
        <title>The yellow mealworm (Tenebrio molitor) genome: a resource for the emerging insects as food and feed industry.</title>
        <authorList>
            <person name="Eriksson T."/>
            <person name="Andere A."/>
            <person name="Kelstrup H."/>
            <person name="Emery V."/>
            <person name="Picard C."/>
        </authorList>
    </citation>
    <scope>NUCLEOTIDE SEQUENCE</scope>
    <source>
        <strain evidence="12">Stoneville</strain>
        <tissue evidence="12">Whole head</tissue>
    </source>
</reference>
<dbReference type="InterPro" id="IPR001356">
    <property type="entry name" value="HD"/>
</dbReference>
<accession>A0A8J6H9R9</accession>
<dbReference type="PRINTS" id="PR00025">
    <property type="entry name" value="ANTENNAPEDIA"/>
</dbReference>
<dbReference type="PROSITE" id="PS00027">
    <property type="entry name" value="HOMEOBOX_1"/>
    <property type="match status" value="1"/>
</dbReference>
<keyword evidence="4 7" id="KW-0238">DNA-binding</keyword>
<keyword evidence="5 7" id="KW-0371">Homeobox</keyword>
<evidence type="ECO:0000256" key="1">
    <source>
        <dbReference type="ARBA" id="ARBA00004123"/>
    </source>
</evidence>
<organism evidence="12 13">
    <name type="scientific">Tenebrio molitor</name>
    <name type="common">Yellow mealworm beetle</name>
    <dbReference type="NCBI Taxonomy" id="7067"/>
    <lineage>
        <taxon>Eukaryota</taxon>
        <taxon>Metazoa</taxon>
        <taxon>Ecdysozoa</taxon>
        <taxon>Arthropoda</taxon>
        <taxon>Hexapoda</taxon>
        <taxon>Insecta</taxon>
        <taxon>Pterygota</taxon>
        <taxon>Neoptera</taxon>
        <taxon>Endopterygota</taxon>
        <taxon>Coleoptera</taxon>
        <taxon>Polyphaga</taxon>
        <taxon>Cucujiformia</taxon>
        <taxon>Tenebrionidae</taxon>
        <taxon>Tenebrio</taxon>
    </lineage>
</organism>
<dbReference type="CDD" id="cd00086">
    <property type="entry name" value="homeodomain"/>
    <property type="match status" value="1"/>
</dbReference>
<dbReference type="SMART" id="SM00389">
    <property type="entry name" value="HOX"/>
    <property type="match status" value="1"/>
</dbReference>
<keyword evidence="3" id="KW-0217">Developmental protein</keyword>
<evidence type="ECO:0000313" key="12">
    <source>
        <dbReference type="EMBL" id="KAH0814720.1"/>
    </source>
</evidence>
<proteinExistence type="inferred from homology"/>
<feature type="region of interest" description="Disordered" evidence="10">
    <location>
        <begin position="172"/>
        <end position="192"/>
    </location>
</feature>
<evidence type="ECO:0000256" key="9">
    <source>
        <dbReference type="RuleBase" id="RU004442"/>
    </source>
</evidence>
<reference evidence="12" key="2">
    <citation type="submission" date="2021-08" db="EMBL/GenBank/DDBJ databases">
        <authorList>
            <person name="Eriksson T."/>
        </authorList>
    </citation>
    <scope>NUCLEOTIDE SEQUENCE</scope>
    <source>
        <strain evidence="12">Stoneville</strain>
        <tissue evidence="12">Whole head</tissue>
    </source>
</reference>
<dbReference type="PROSITE" id="PS50071">
    <property type="entry name" value="HOMEOBOX_2"/>
    <property type="match status" value="1"/>
</dbReference>
<dbReference type="EMBL" id="JABDTM020023995">
    <property type="protein sequence ID" value="KAH0814720.1"/>
    <property type="molecule type" value="Genomic_DNA"/>
</dbReference>
<dbReference type="GO" id="GO:0000981">
    <property type="term" value="F:DNA-binding transcription factor activity, RNA polymerase II-specific"/>
    <property type="evidence" value="ECO:0007669"/>
    <property type="project" value="InterPro"/>
</dbReference>
<dbReference type="FunFam" id="1.10.10.60:FF:000193">
    <property type="entry name" value="Ultrabithorax, isoform C"/>
    <property type="match status" value="1"/>
</dbReference>
<comment type="caution">
    <text evidence="12">The sequence shown here is derived from an EMBL/GenBank/DDBJ whole genome shotgun (WGS) entry which is preliminary data.</text>
</comment>
<dbReference type="InterPro" id="IPR020479">
    <property type="entry name" value="HD_metazoa"/>
</dbReference>
<gene>
    <name evidence="12" type="ORF">GEV33_008072</name>
</gene>
<dbReference type="InterPro" id="IPR017995">
    <property type="entry name" value="Homeobox_antennapedia"/>
</dbReference>
<evidence type="ECO:0000256" key="3">
    <source>
        <dbReference type="ARBA" id="ARBA00022473"/>
    </source>
</evidence>
<dbReference type="InterPro" id="IPR050296">
    <property type="entry name" value="Antp_homeobox"/>
</dbReference>
<evidence type="ECO:0000256" key="8">
    <source>
        <dbReference type="RuleBase" id="RU000682"/>
    </source>
</evidence>
<dbReference type="PANTHER" id="PTHR45659">
    <property type="entry name" value="HOMEOBOX PROTEIN HOX"/>
    <property type="match status" value="1"/>
</dbReference>
<dbReference type="InterPro" id="IPR009057">
    <property type="entry name" value="Homeodomain-like_sf"/>
</dbReference>
<dbReference type="GO" id="GO:0005634">
    <property type="term" value="C:nucleus"/>
    <property type="evidence" value="ECO:0007669"/>
    <property type="project" value="UniProtKB-SubCell"/>
</dbReference>
<evidence type="ECO:0000256" key="5">
    <source>
        <dbReference type="ARBA" id="ARBA00023155"/>
    </source>
</evidence>
<keyword evidence="6 7" id="KW-0539">Nucleus</keyword>
<dbReference type="Pfam" id="PF00046">
    <property type="entry name" value="Homeodomain"/>
    <property type="match status" value="1"/>
</dbReference>
<name>A0A8J6H9R9_TENMO</name>
<comment type="similarity">
    <text evidence="2 9">Belongs to the Antp homeobox family.</text>
</comment>
<protein>
    <recommendedName>
        <fullName evidence="11">Homeobox domain-containing protein</fullName>
    </recommendedName>
</protein>
<evidence type="ECO:0000313" key="13">
    <source>
        <dbReference type="Proteomes" id="UP000719412"/>
    </source>
</evidence>
<dbReference type="GO" id="GO:0000978">
    <property type="term" value="F:RNA polymerase II cis-regulatory region sequence-specific DNA binding"/>
    <property type="evidence" value="ECO:0007669"/>
    <property type="project" value="TreeGrafter"/>
</dbReference>
<dbReference type="AlphaFoldDB" id="A0A8J6H9R9"/>
<dbReference type="Proteomes" id="UP000719412">
    <property type="component" value="Unassembled WGS sequence"/>
</dbReference>
<feature type="domain" description="Homeobox" evidence="11">
    <location>
        <begin position="202"/>
        <end position="262"/>
    </location>
</feature>
<dbReference type="InterPro" id="IPR017970">
    <property type="entry name" value="Homeobox_CS"/>
</dbReference>
<dbReference type="PANTHER" id="PTHR45659:SF10">
    <property type="entry name" value="HOMEOBOX PROTEIN HOX-A5"/>
    <property type="match status" value="1"/>
</dbReference>
<dbReference type="GO" id="GO:0009952">
    <property type="term" value="P:anterior/posterior pattern specification"/>
    <property type="evidence" value="ECO:0007669"/>
    <property type="project" value="TreeGrafter"/>
</dbReference>
<comment type="subcellular location">
    <subcellularLocation>
        <location evidence="1 7 8">Nucleus</location>
    </subcellularLocation>
</comment>
<evidence type="ECO:0000256" key="10">
    <source>
        <dbReference type="SAM" id="MobiDB-lite"/>
    </source>
</evidence>
<evidence type="ECO:0000256" key="2">
    <source>
        <dbReference type="ARBA" id="ARBA00009107"/>
    </source>
</evidence>
<keyword evidence="13" id="KW-1185">Reference proteome</keyword>
<evidence type="ECO:0000259" key="11">
    <source>
        <dbReference type="PROSITE" id="PS50071"/>
    </source>
</evidence>